<dbReference type="RefSeq" id="WP_144888956.1">
    <property type="nucleotide sequence ID" value="NZ_VLKO01000001.1"/>
</dbReference>
<proteinExistence type="predicted"/>
<evidence type="ECO:0000313" key="2">
    <source>
        <dbReference type="Proteomes" id="UP000317519"/>
    </source>
</evidence>
<evidence type="ECO:0008006" key="3">
    <source>
        <dbReference type="Google" id="ProtNLM"/>
    </source>
</evidence>
<sequence length="99" mass="11955">MTEKQKILIEELGNYCFEKQTYEFDFSIEMWGVLWMPWFVYINYENVKISVNNIENSDLIELTNLGLIEKVKEFDDSELDYPTEISRTKYRIKRSAQHT</sequence>
<protein>
    <recommendedName>
        <fullName evidence="3">Immunity protein 35 of polymorphic toxin system</fullName>
    </recommendedName>
</protein>
<gene>
    <name evidence="1" type="ORF">IQ05_00087</name>
</gene>
<reference evidence="1 2" key="1">
    <citation type="journal article" date="2015" name="Stand. Genomic Sci.">
        <title>Genomic Encyclopedia of Bacterial and Archaeal Type Strains, Phase III: the genomes of soil and plant-associated and newly described type strains.</title>
        <authorList>
            <person name="Whitman W.B."/>
            <person name="Woyke T."/>
            <person name="Klenk H.P."/>
            <person name="Zhou Y."/>
            <person name="Lilburn T.G."/>
            <person name="Beck B.J."/>
            <person name="De Vos P."/>
            <person name="Vandamme P."/>
            <person name="Eisen J.A."/>
            <person name="Garrity G."/>
            <person name="Hugenholtz P."/>
            <person name="Kyrpides N.C."/>
        </authorList>
    </citation>
    <scope>NUCLEOTIDE SEQUENCE [LARGE SCALE GENOMIC DNA]</scope>
    <source>
        <strain evidence="1 2">CGMCC 1.6847</strain>
    </source>
</reference>
<evidence type="ECO:0000313" key="1">
    <source>
        <dbReference type="EMBL" id="TWI03158.1"/>
    </source>
</evidence>
<name>A0ABY3FN13_9FLAO</name>
<accession>A0ABY3FN13</accession>
<dbReference type="Proteomes" id="UP000317519">
    <property type="component" value="Unassembled WGS sequence"/>
</dbReference>
<comment type="caution">
    <text evidence="1">The sequence shown here is derived from an EMBL/GenBank/DDBJ whole genome shotgun (WGS) entry which is preliminary data.</text>
</comment>
<dbReference type="EMBL" id="VLKO01000001">
    <property type="protein sequence ID" value="TWI03158.1"/>
    <property type="molecule type" value="Genomic_DNA"/>
</dbReference>
<organism evidence="1 2">
    <name type="scientific">Flavobacterium tiangeerense</name>
    <dbReference type="NCBI Taxonomy" id="459471"/>
    <lineage>
        <taxon>Bacteria</taxon>
        <taxon>Pseudomonadati</taxon>
        <taxon>Bacteroidota</taxon>
        <taxon>Flavobacteriia</taxon>
        <taxon>Flavobacteriales</taxon>
        <taxon>Flavobacteriaceae</taxon>
        <taxon>Flavobacterium</taxon>
    </lineage>
</organism>
<keyword evidence="2" id="KW-1185">Reference proteome</keyword>